<dbReference type="EMBL" id="BRPK01000010">
    <property type="protein sequence ID" value="GLB41720.1"/>
    <property type="molecule type" value="Genomic_DNA"/>
</dbReference>
<feature type="region of interest" description="Disordered" evidence="1">
    <location>
        <begin position="14"/>
        <end position="47"/>
    </location>
</feature>
<dbReference type="OrthoDB" id="3269405at2759"/>
<dbReference type="Proteomes" id="UP001063166">
    <property type="component" value="Unassembled WGS sequence"/>
</dbReference>
<evidence type="ECO:0000313" key="2">
    <source>
        <dbReference type="EMBL" id="GLB41720.1"/>
    </source>
</evidence>
<keyword evidence="3" id="KW-1185">Reference proteome</keyword>
<feature type="region of interest" description="Disordered" evidence="1">
    <location>
        <begin position="194"/>
        <end position="223"/>
    </location>
</feature>
<accession>A0A9P3PTH9</accession>
<organism evidence="2 3">
    <name type="scientific">Lyophyllum shimeji</name>
    <name type="common">Hon-shimeji</name>
    <name type="synonym">Tricholoma shimeji</name>
    <dbReference type="NCBI Taxonomy" id="47721"/>
    <lineage>
        <taxon>Eukaryota</taxon>
        <taxon>Fungi</taxon>
        <taxon>Dikarya</taxon>
        <taxon>Basidiomycota</taxon>
        <taxon>Agaricomycotina</taxon>
        <taxon>Agaricomycetes</taxon>
        <taxon>Agaricomycetidae</taxon>
        <taxon>Agaricales</taxon>
        <taxon>Tricholomatineae</taxon>
        <taxon>Lyophyllaceae</taxon>
        <taxon>Lyophyllum</taxon>
    </lineage>
</organism>
<name>A0A9P3PTH9_LYOSH</name>
<reference evidence="2" key="1">
    <citation type="submission" date="2022-07" db="EMBL/GenBank/DDBJ databases">
        <title>The genome of Lyophyllum shimeji provides insight into the initial evolution of ectomycorrhizal fungal genome.</title>
        <authorList>
            <person name="Kobayashi Y."/>
            <person name="Shibata T."/>
            <person name="Hirakawa H."/>
            <person name="Shigenobu S."/>
            <person name="Nishiyama T."/>
            <person name="Yamada A."/>
            <person name="Hasebe M."/>
            <person name="Kawaguchi M."/>
        </authorList>
    </citation>
    <scope>NUCLEOTIDE SEQUENCE</scope>
    <source>
        <strain evidence="2">AT787</strain>
    </source>
</reference>
<comment type="caution">
    <text evidence="2">The sequence shown here is derived from an EMBL/GenBank/DDBJ whole genome shotgun (WGS) entry which is preliminary data.</text>
</comment>
<proteinExistence type="predicted"/>
<evidence type="ECO:0000313" key="3">
    <source>
        <dbReference type="Proteomes" id="UP001063166"/>
    </source>
</evidence>
<gene>
    <name evidence="2" type="ORF">LshimejAT787_1003200</name>
</gene>
<dbReference type="AlphaFoldDB" id="A0A9P3PTH9"/>
<sequence length="415" mass="46298">MPILPHQLQSCLALSPPVSPSSSGGQAELVPHSRLPPSFPSTSKPRGMADFVDLEDWELLQQSSEASHHSGDYATEVQLDNVHRANAVTNYPYQPPTTPGLDSYWSHASMGNQTSTIMAPLDVQYLQPHSDVSSTYVTPWGNTSSPIPNPGSASTSTYQYSPANSSQAFGPYSTVQASPDAHRAGSSELVLSPYASSSHISPPPTTPNHAYATPSGEDSSHNLDSYREQHRMFKEALQLPMSYNAGPLVPQKMYIPHTNSDRRRYVEEIELQSPIYFWMQDPKECGISLTDALHSRVRRLQFRDEAVFEGRGPSISVRIQWPGYRPWSRQIPTKDFRSPPQPITKAKLAKNIAKCVERFLAARTGHVLDDDVDPRWKLGARQNEIKLDDLILVSMHHVSMGSWQPHLRLRRPFPS</sequence>
<protein>
    <submittedName>
        <fullName evidence="2">Uncharacterized protein</fullName>
    </submittedName>
</protein>
<feature type="region of interest" description="Disordered" evidence="1">
    <location>
        <begin position="143"/>
        <end position="163"/>
    </location>
</feature>
<evidence type="ECO:0000256" key="1">
    <source>
        <dbReference type="SAM" id="MobiDB-lite"/>
    </source>
</evidence>